<reference evidence="1" key="1">
    <citation type="submission" date="2023-05" db="EMBL/GenBank/DDBJ databases">
        <authorList>
            <consortium name="ELIXIR-Norway"/>
        </authorList>
    </citation>
    <scope>NUCLEOTIDE SEQUENCE</scope>
</reference>
<evidence type="ECO:0000313" key="1">
    <source>
        <dbReference type="EMBL" id="CAI9703827.1"/>
    </source>
</evidence>
<name>A0ACB0EU02_RANTA</name>
<protein>
    <submittedName>
        <fullName evidence="1">Uncharacterized protein</fullName>
    </submittedName>
</protein>
<evidence type="ECO:0000313" key="2">
    <source>
        <dbReference type="Proteomes" id="UP001162501"/>
    </source>
</evidence>
<sequence length="307" mass="32648">MGCETGLRRAEKCFSAYRRAQSTAGHPRRRQRQRQHFWKAGTGCRGCAWVTPRAGGEQGGGAATAVPWAGPCSHHLGDAEGPEDGSRSADTLTPPGRSQPSAALTIPQTPRRWGVRAKHPELSAAGTLKPKLPSGGCPQPRFVVAAGRQLPDLPGVAERGEERAAAGGSDGRRGSPELRRDQQRLKFLLSRCPFSGSVVGGFPPPSPRLPVSSLSLPAREHLKGPRGASHASGYTLQTPPWQVLLVNISIHEPGCPTAPSGEKSNCSGSQIRANGNLPCFSRHPWLPCTFLQMEPPSQRLQKSSGPA</sequence>
<gene>
    <name evidence="1" type="ORF">MRATA1EN3_LOCUS15040</name>
</gene>
<accession>A0ACB0EU02</accession>
<dbReference type="Proteomes" id="UP001162501">
    <property type="component" value="Chromosome 26"/>
</dbReference>
<organism evidence="1 2">
    <name type="scientific">Rangifer tarandus platyrhynchus</name>
    <name type="common">Svalbard reindeer</name>
    <dbReference type="NCBI Taxonomy" id="3082113"/>
    <lineage>
        <taxon>Eukaryota</taxon>
        <taxon>Metazoa</taxon>
        <taxon>Chordata</taxon>
        <taxon>Craniata</taxon>
        <taxon>Vertebrata</taxon>
        <taxon>Euteleostomi</taxon>
        <taxon>Mammalia</taxon>
        <taxon>Eutheria</taxon>
        <taxon>Laurasiatheria</taxon>
        <taxon>Artiodactyla</taxon>
        <taxon>Ruminantia</taxon>
        <taxon>Pecora</taxon>
        <taxon>Cervidae</taxon>
        <taxon>Odocoileinae</taxon>
        <taxon>Rangifer</taxon>
    </lineage>
</organism>
<proteinExistence type="predicted"/>
<dbReference type="EMBL" id="OX596110">
    <property type="protein sequence ID" value="CAI9703827.1"/>
    <property type="molecule type" value="Genomic_DNA"/>
</dbReference>